<evidence type="ECO:0000256" key="3">
    <source>
        <dbReference type="ARBA" id="ARBA00023316"/>
    </source>
</evidence>
<dbReference type="Pfam" id="PF07478">
    <property type="entry name" value="Dala_Dala_lig_C"/>
    <property type="match status" value="1"/>
</dbReference>
<dbReference type="InterPro" id="IPR011761">
    <property type="entry name" value="ATP-grasp"/>
</dbReference>
<proteinExistence type="inferred from homology"/>
<protein>
    <recommendedName>
        <fullName evidence="4">D-alanine--D-alanine ligase</fullName>
        <ecNumber evidence="4">6.3.2.4</ecNumber>
    </recommendedName>
    <alternativeName>
        <fullName evidence="4">D-Ala-D-Ala ligase</fullName>
    </alternativeName>
    <alternativeName>
        <fullName evidence="4">D-alanylalanine synthetase</fullName>
    </alternativeName>
</protein>
<evidence type="ECO:0000256" key="5">
    <source>
        <dbReference type="PIRSR" id="PIRSR039102-1"/>
    </source>
</evidence>
<evidence type="ECO:0000256" key="4">
    <source>
        <dbReference type="HAMAP-Rule" id="MF_00047"/>
    </source>
</evidence>
<comment type="similarity">
    <text evidence="1 4">Belongs to the D-alanine--D-alanine ligase family.</text>
</comment>
<comment type="subcellular location">
    <subcellularLocation>
        <location evidence="4">Cytoplasm</location>
    </subcellularLocation>
</comment>
<dbReference type="GO" id="GO:0008716">
    <property type="term" value="F:D-alanine-D-alanine ligase activity"/>
    <property type="evidence" value="ECO:0007669"/>
    <property type="project" value="UniProtKB-UniRule"/>
</dbReference>
<dbReference type="UniPathway" id="UPA00219"/>
<dbReference type="Gene3D" id="3.40.50.20">
    <property type="match status" value="1"/>
</dbReference>
<feature type="binding site" evidence="6">
    <location>
        <position position="270"/>
    </location>
    <ligand>
        <name>Mg(2+)</name>
        <dbReference type="ChEBI" id="CHEBI:18420"/>
        <label>1</label>
    </ligand>
</feature>
<dbReference type="GO" id="GO:0005737">
    <property type="term" value="C:cytoplasm"/>
    <property type="evidence" value="ECO:0007669"/>
    <property type="project" value="UniProtKB-SubCell"/>
</dbReference>
<keyword evidence="7" id="KW-0067">ATP-binding</keyword>
<sequence length="319" mass="33480">MEGAPVTTHPTIAVFAGGTSSEREVSLGSGAACAEALAKNFATEFFQIDSNALPAGLDPARHVVFSTLHGTFGEDGGMQRLLDEAGVFYAGCGATASELTMDKSGTKHAVARQGVRVPPGIAFPSDRKPSATEVIAQLGGQLVLKPNSEGSSVGLHLISGRAQLEAALAEVTTNCGWIIERRIVGRELSVGVLNGRAMGVVEIRPRSGVYDYASKYTKGATEYLAPAPIGDAATRAAQEAAGTAFAACGCRDYARVDFILSAENELFLLEINTLPGMKETSLLPMSARCAGLDFTALVRELVSPAMRRFLTAREQQKSA</sequence>
<comment type="caution">
    <text evidence="9">The sequence shown here is derived from an EMBL/GenBank/DDBJ whole genome shotgun (WGS) entry which is preliminary data.</text>
</comment>
<dbReference type="AlphaFoldDB" id="A0A178IQA2"/>
<dbReference type="GO" id="GO:0005524">
    <property type="term" value="F:ATP binding"/>
    <property type="evidence" value="ECO:0007669"/>
    <property type="project" value="UniProtKB-UniRule"/>
</dbReference>
<keyword evidence="4" id="KW-0133">Cell shape</keyword>
<gene>
    <name evidence="4" type="primary">ddl</name>
    <name evidence="9" type="ORF">AW736_03220</name>
</gene>
<dbReference type="GO" id="GO:0071555">
    <property type="term" value="P:cell wall organization"/>
    <property type="evidence" value="ECO:0007669"/>
    <property type="project" value="UniProtKB-KW"/>
</dbReference>
<accession>A0A178IQA2</accession>
<dbReference type="HAMAP" id="MF_00047">
    <property type="entry name" value="Dala_Dala_lig"/>
    <property type="match status" value="1"/>
</dbReference>
<dbReference type="GO" id="GO:0046872">
    <property type="term" value="F:metal ion binding"/>
    <property type="evidence" value="ECO:0007669"/>
    <property type="project" value="UniProtKB-KW"/>
</dbReference>
<evidence type="ECO:0000256" key="7">
    <source>
        <dbReference type="PROSITE-ProRule" id="PRU00409"/>
    </source>
</evidence>
<reference evidence="9 10" key="1">
    <citation type="submission" date="2016-01" db="EMBL/GenBank/DDBJ databases">
        <title>High potential of lignocellulose degradation of a new Verrucomicrobia species.</title>
        <authorList>
            <person name="Wang Y."/>
            <person name="Shi Y."/>
            <person name="Qiu Z."/>
            <person name="Liu S."/>
            <person name="Yang H."/>
        </authorList>
    </citation>
    <scope>NUCLEOTIDE SEQUENCE [LARGE SCALE GENOMIC DNA]</scope>
    <source>
        <strain evidence="9 10">TSB47</strain>
    </source>
</reference>
<feature type="domain" description="ATP-grasp" evidence="8">
    <location>
        <begin position="107"/>
        <end position="303"/>
    </location>
</feature>
<keyword evidence="6" id="KW-0464">Manganese</keyword>
<comment type="function">
    <text evidence="4">Cell wall formation.</text>
</comment>
<keyword evidence="4" id="KW-0573">Peptidoglycan synthesis</keyword>
<dbReference type="PANTHER" id="PTHR23132:SF23">
    <property type="entry name" value="D-ALANINE--D-ALANINE LIGASE B"/>
    <property type="match status" value="1"/>
</dbReference>
<keyword evidence="3 4" id="KW-0961">Cell wall biogenesis/degradation</keyword>
<dbReference type="SUPFAM" id="SSF56059">
    <property type="entry name" value="Glutathione synthetase ATP-binding domain-like"/>
    <property type="match status" value="1"/>
</dbReference>
<dbReference type="GO" id="GO:0008360">
    <property type="term" value="P:regulation of cell shape"/>
    <property type="evidence" value="ECO:0007669"/>
    <property type="project" value="UniProtKB-KW"/>
</dbReference>
<keyword evidence="6" id="KW-0460">Magnesium</keyword>
<organism evidence="9 10">
    <name type="scientific">Termitidicoccus mucosus</name>
    <dbReference type="NCBI Taxonomy" id="1184151"/>
    <lineage>
        <taxon>Bacteria</taxon>
        <taxon>Pseudomonadati</taxon>
        <taxon>Verrucomicrobiota</taxon>
        <taxon>Opitutia</taxon>
        <taxon>Opitutales</taxon>
        <taxon>Opitutaceae</taxon>
        <taxon>Termitidicoccus</taxon>
    </lineage>
</organism>
<name>A0A178IQA2_9BACT</name>
<evidence type="ECO:0000256" key="1">
    <source>
        <dbReference type="ARBA" id="ARBA00010871"/>
    </source>
</evidence>
<dbReference type="PROSITE" id="PS50975">
    <property type="entry name" value="ATP_GRASP"/>
    <property type="match status" value="1"/>
</dbReference>
<keyword evidence="6" id="KW-0479">Metal-binding</keyword>
<keyword evidence="7" id="KW-0547">Nucleotide-binding</keyword>
<dbReference type="InterPro" id="IPR011095">
    <property type="entry name" value="Dala_Dala_lig_C"/>
</dbReference>
<feature type="active site" evidence="5">
    <location>
        <position position="151"/>
    </location>
</feature>
<evidence type="ECO:0000259" key="8">
    <source>
        <dbReference type="PROSITE" id="PS50975"/>
    </source>
</evidence>
<dbReference type="SUPFAM" id="SSF52440">
    <property type="entry name" value="PreATP-grasp domain"/>
    <property type="match status" value="1"/>
</dbReference>
<dbReference type="NCBIfam" id="NF002378">
    <property type="entry name" value="PRK01372.1"/>
    <property type="match status" value="1"/>
</dbReference>
<dbReference type="Proteomes" id="UP000078486">
    <property type="component" value="Unassembled WGS sequence"/>
</dbReference>
<dbReference type="InterPro" id="IPR016185">
    <property type="entry name" value="PreATP-grasp_dom_sf"/>
</dbReference>
<feature type="active site" evidence="5">
    <location>
        <position position="281"/>
    </location>
</feature>
<dbReference type="OrthoDB" id="9813261at2"/>
<comment type="cofactor">
    <cofactor evidence="6">
        <name>Mg(2+)</name>
        <dbReference type="ChEBI" id="CHEBI:18420"/>
    </cofactor>
    <cofactor evidence="6">
        <name>Mn(2+)</name>
        <dbReference type="ChEBI" id="CHEBI:29035"/>
    </cofactor>
    <text evidence="6">Binds 2 magnesium or manganese ions per subunit.</text>
</comment>
<comment type="pathway">
    <text evidence="4">Cell wall biogenesis; peptidoglycan biosynthesis.</text>
</comment>
<feature type="binding site" evidence="6">
    <location>
        <position position="272"/>
    </location>
    <ligand>
        <name>Mg(2+)</name>
        <dbReference type="ChEBI" id="CHEBI:18420"/>
        <label>2</label>
    </ligand>
</feature>
<dbReference type="EC" id="6.3.2.4" evidence="4"/>
<evidence type="ECO:0000256" key="6">
    <source>
        <dbReference type="PIRSR" id="PIRSR039102-3"/>
    </source>
</evidence>
<feature type="binding site" evidence="6">
    <location>
        <position position="270"/>
    </location>
    <ligand>
        <name>Mg(2+)</name>
        <dbReference type="ChEBI" id="CHEBI:18420"/>
        <label>2</label>
    </ligand>
</feature>
<evidence type="ECO:0000256" key="2">
    <source>
        <dbReference type="ARBA" id="ARBA00022598"/>
    </source>
</evidence>
<dbReference type="PANTHER" id="PTHR23132">
    <property type="entry name" value="D-ALANINE--D-ALANINE LIGASE"/>
    <property type="match status" value="1"/>
</dbReference>
<dbReference type="PIRSF" id="PIRSF039102">
    <property type="entry name" value="Ddl/VanB"/>
    <property type="match status" value="1"/>
</dbReference>
<dbReference type="InterPro" id="IPR013815">
    <property type="entry name" value="ATP_grasp_subdomain_1"/>
</dbReference>
<keyword evidence="4" id="KW-0963">Cytoplasm</keyword>
<evidence type="ECO:0000313" key="10">
    <source>
        <dbReference type="Proteomes" id="UP000078486"/>
    </source>
</evidence>
<keyword evidence="2 4" id="KW-0436">Ligase</keyword>
<dbReference type="Gene3D" id="3.30.1490.20">
    <property type="entry name" value="ATP-grasp fold, A domain"/>
    <property type="match status" value="1"/>
</dbReference>
<dbReference type="STRING" id="1184151.AW736_03220"/>
<keyword evidence="10" id="KW-1185">Reference proteome</keyword>
<evidence type="ECO:0000313" key="9">
    <source>
        <dbReference type="EMBL" id="OAM91479.1"/>
    </source>
</evidence>
<comment type="catalytic activity">
    <reaction evidence="4">
        <text>2 D-alanine + ATP = D-alanyl-D-alanine + ADP + phosphate + H(+)</text>
        <dbReference type="Rhea" id="RHEA:11224"/>
        <dbReference type="ChEBI" id="CHEBI:15378"/>
        <dbReference type="ChEBI" id="CHEBI:30616"/>
        <dbReference type="ChEBI" id="CHEBI:43474"/>
        <dbReference type="ChEBI" id="CHEBI:57416"/>
        <dbReference type="ChEBI" id="CHEBI:57822"/>
        <dbReference type="ChEBI" id="CHEBI:456216"/>
        <dbReference type="EC" id="6.3.2.4"/>
    </reaction>
</comment>
<dbReference type="Gene3D" id="3.30.470.20">
    <property type="entry name" value="ATP-grasp fold, B domain"/>
    <property type="match status" value="1"/>
</dbReference>
<feature type="active site" evidence="5">
    <location>
        <position position="22"/>
    </location>
</feature>
<dbReference type="RefSeq" id="WP_084441833.1">
    <property type="nucleotide sequence ID" value="NZ_CP109796.1"/>
</dbReference>
<dbReference type="GO" id="GO:0009252">
    <property type="term" value="P:peptidoglycan biosynthetic process"/>
    <property type="evidence" value="ECO:0007669"/>
    <property type="project" value="UniProtKB-UniRule"/>
</dbReference>
<dbReference type="InterPro" id="IPR005905">
    <property type="entry name" value="D_ala_D_ala"/>
</dbReference>
<dbReference type="EMBL" id="LRRQ01000027">
    <property type="protein sequence ID" value="OAM91479.1"/>
    <property type="molecule type" value="Genomic_DNA"/>
</dbReference>
<feature type="binding site" evidence="6">
    <location>
        <position position="257"/>
    </location>
    <ligand>
        <name>Mg(2+)</name>
        <dbReference type="ChEBI" id="CHEBI:18420"/>
        <label>1</label>
    </ligand>
</feature>